<evidence type="ECO:0000256" key="9">
    <source>
        <dbReference type="RuleBase" id="RU000556"/>
    </source>
</evidence>
<evidence type="ECO:0000256" key="4">
    <source>
        <dbReference type="ARBA" id="ARBA00023125"/>
    </source>
</evidence>
<dbReference type="NCBIfam" id="TIGR01462">
    <property type="entry name" value="greA"/>
    <property type="match status" value="1"/>
</dbReference>
<accession>A0A7Y9I513</accession>
<evidence type="ECO:0000313" key="13">
    <source>
        <dbReference type="EMBL" id="NYE70400.1"/>
    </source>
</evidence>
<dbReference type="RefSeq" id="WP_179749815.1">
    <property type="nucleotide sequence ID" value="NZ_JACCBU010000001.1"/>
</dbReference>
<evidence type="ECO:0000256" key="6">
    <source>
        <dbReference type="ARBA" id="ARBA00024916"/>
    </source>
</evidence>
<evidence type="ECO:0000259" key="12">
    <source>
        <dbReference type="Pfam" id="PF03449"/>
    </source>
</evidence>
<evidence type="ECO:0000256" key="8">
    <source>
        <dbReference type="HAMAP-Rule" id="MF_00105"/>
    </source>
</evidence>
<dbReference type="InterPro" id="IPR001437">
    <property type="entry name" value="Tscrpt_elong_fac_GreA/B_C"/>
</dbReference>
<dbReference type="SUPFAM" id="SSF46557">
    <property type="entry name" value="GreA transcript cleavage protein, N-terminal domain"/>
    <property type="match status" value="1"/>
</dbReference>
<dbReference type="SUPFAM" id="SSF54534">
    <property type="entry name" value="FKBP-like"/>
    <property type="match status" value="1"/>
</dbReference>
<dbReference type="PIRSF" id="PIRSF006092">
    <property type="entry name" value="GreA_GreB"/>
    <property type="match status" value="1"/>
</dbReference>
<dbReference type="GO" id="GO:0006354">
    <property type="term" value="P:DNA-templated transcription elongation"/>
    <property type="evidence" value="ECO:0007669"/>
    <property type="project" value="TreeGrafter"/>
</dbReference>
<dbReference type="Pfam" id="PF01272">
    <property type="entry name" value="GreA_GreB"/>
    <property type="match status" value="1"/>
</dbReference>
<keyword evidence="4 8" id="KW-0238">DNA-binding</keyword>
<dbReference type="InterPro" id="IPR028624">
    <property type="entry name" value="Tscrpt_elong_fac_GreA/B"/>
</dbReference>
<comment type="similarity">
    <text evidence="1 8 9">Belongs to the GreA/GreB family.</text>
</comment>
<feature type="region of interest" description="Disordered" evidence="10">
    <location>
        <begin position="43"/>
        <end position="62"/>
    </location>
</feature>
<dbReference type="AlphaFoldDB" id="A0A7Y9I513"/>
<evidence type="ECO:0000256" key="1">
    <source>
        <dbReference type="ARBA" id="ARBA00008213"/>
    </source>
</evidence>
<gene>
    <name evidence="8" type="primary">greA</name>
    <name evidence="13" type="ORF">BKA15_001729</name>
</gene>
<dbReference type="GO" id="GO:0032784">
    <property type="term" value="P:regulation of DNA-templated transcription elongation"/>
    <property type="evidence" value="ECO:0007669"/>
    <property type="project" value="UniProtKB-UniRule"/>
</dbReference>
<keyword evidence="3 8" id="KW-0805">Transcription regulation</keyword>
<dbReference type="InterPro" id="IPR036805">
    <property type="entry name" value="Tscrpt_elong_fac_GreA/B_N_sf"/>
</dbReference>
<evidence type="ECO:0000256" key="7">
    <source>
        <dbReference type="ARBA" id="ARBA00030776"/>
    </source>
</evidence>
<protein>
    <recommendedName>
        <fullName evidence="2 8">Transcription elongation factor GreA</fullName>
    </recommendedName>
    <alternativeName>
        <fullName evidence="7 8">Transcript cleavage factor GreA</fullName>
    </alternativeName>
</protein>
<name>A0A7Y9I513_9ACTN</name>
<feature type="domain" description="Transcription elongation factor GreA/GreB N-terminal" evidence="12">
    <location>
        <begin position="9"/>
        <end position="79"/>
    </location>
</feature>
<evidence type="ECO:0000256" key="3">
    <source>
        <dbReference type="ARBA" id="ARBA00023015"/>
    </source>
</evidence>
<organism evidence="13 14">
    <name type="scientific">Microlunatus parietis</name>
    <dbReference type="NCBI Taxonomy" id="682979"/>
    <lineage>
        <taxon>Bacteria</taxon>
        <taxon>Bacillati</taxon>
        <taxon>Actinomycetota</taxon>
        <taxon>Actinomycetes</taxon>
        <taxon>Propionibacteriales</taxon>
        <taxon>Propionibacteriaceae</taxon>
        <taxon>Microlunatus</taxon>
    </lineage>
</organism>
<dbReference type="PROSITE" id="PS00829">
    <property type="entry name" value="GREAB_1"/>
    <property type="match status" value="1"/>
</dbReference>
<evidence type="ECO:0000256" key="2">
    <source>
        <dbReference type="ARBA" id="ARBA00013729"/>
    </source>
</evidence>
<dbReference type="PANTHER" id="PTHR30437:SF4">
    <property type="entry name" value="TRANSCRIPTION ELONGATION FACTOR GREA"/>
    <property type="match status" value="1"/>
</dbReference>
<dbReference type="InterPro" id="IPR022691">
    <property type="entry name" value="Tscrpt_elong_fac_GreA/B_N"/>
</dbReference>
<dbReference type="InterPro" id="IPR006359">
    <property type="entry name" value="Tscrpt_elong_fac_GreA"/>
</dbReference>
<feature type="domain" description="Transcription elongation factor GreA/GreB C-terminal" evidence="11">
    <location>
        <begin position="86"/>
        <end position="165"/>
    </location>
</feature>
<dbReference type="Gene3D" id="1.10.287.180">
    <property type="entry name" value="Transcription elongation factor, GreA/GreB, N-terminal domain"/>
    <property type="match status" value="1"/>
</dbReference>
<keyword evidence="13" id="KW-0648">Protein biosynthesis</keyword>
<keyword evidence="5 8" id="KW-0804">Transcription</keyword>
<evidence type="ECO:0000256" key="10">
    <source>
        <dbReference type="SAM" id="MobiDB-lite"/>
    </source>
</evidence>
<dbReference type="GO" id="GO:0003677">
    <property type="term" value="F:DNA binding"/>
    <property type="evidence" value="ECO:0007669"/>
    <property type="project" value="UniProtKB-UniRule"/>
</dbReference>
<keyword evidence="13" id="KW-0251">Elongation factor</keyword>
<dbReference type="NCBIfam" id="NF001262">
    <property type="entry name" value="PRK00226.1-3"/>
    <property type="match status" value="1"/>
</dbReference>
<evidence type="ECO:0000313" key="14">
    <source>
        <dbReference type="Proteomes" id="UP000569914"/>
    </source>
</evidence>
<dbReference type="InterPro" id="IPR036953">
    <property type="entry name" value="GreA/GreB_C_sf"/>
</dbReference>
<dbReference type="EMBL" id="JACCBU010000001">
    <property type="protein sequence ID" value="NYE70400.1"/>
    <property type="molecule type" value="Genomic_DNA"/>
</dbReference>
<dbReference type="PROSITE" id="PS00830">
    <property type="entry name" value="GREAB_2"/>
    <property type="match status" value="1"/>
</dbReference>
<dbReference type="GO" id="GO:0070063">
    <property type="term" value="F:RNA polymerase binding"/>
    <property type="evidence" value="ECO:0007669"/>
    <property type="project" value="InterPro"/>
</dbReference>
<sequence>MSENTEQVIWLTPEARDKLAQELEYLKGEGRQEVSARIAAAREEGDLKENGGYHAAREEQGQQELRIRQLEDMLRKAEVGEAPAGDGTVGPGSKVTIAFDGDESDTDTFLLGSRELLGLEDSADLNVYSPQSPLGSAILGKQKGDEASYQTPNGKSVNVTIVAVEPYVG</sequence>
<dbReference type="GO" id="GO:0003746">
    <property type="term" value="F:translation elongation factor activity"/>
    <property type="evidence" value="ECO:0007669"/>
    <property type="project" value="UniProtKB-KW"/>
</dbReference>
<evidence type="ECO:0000259" key="11">
    <source>
        <dbReference type="Pfam" id="PF01272"/>
    </source>
</evidence>
<reference evidence="13 14" key="1">
    <citation type="submission" date="2020-07" db="EMBL/GenBank/DDBJ databases">
        <title>Sequencing the genomes of 1000 actinobacteria strains.</title>
        <authorList>
            <person name="Klenk H.-P."/>
        </authorList>
    </citation>
    <scope>NUCLEOTIDE SEQUENCE [LARGE SCALE GENOMIC DNA]</scope>
    <source>
        <strain evidence="13 14">DSM 22083</strain>
    </source>
</reference>
<comment type="caution">
    <text evidence="13">The sequence shown here is derived from an EMBL/GenBank/DDBJ whole genome shotgun (WGS) entry which is preliminary data.</text>
</comment>
<dbReference type="HAMAP" id="MF_00105">
    <property type="entry name" value="GreA_GreB"/>
    <property type="match status" value="1"/>
</dbReference>
<proteinExistence type="inferred from homology"/>
<keyword evidence="14" id="KW-1185">Reference proteome</keyword>
<dbReference type="InterPro" id="IPR018151">
    <property type="entry name" value="TF_GreA/GreB_CS"/>
</dbReference>
<dbReference type="FunFam" id="1.10.287.180:FF:000001">
    <property type="entry name" value="Transcription elongation factor GreA"/>
    <property type="match status" value="1"/>
</dbReference>
<dbReference type="Proteomes" id="UP000569914">
    <property type="component" value="Unassembled WGS sequence"/>
</dbReference>
<dbReference type="Gene3D" id="3.10.50.30">
    <property type="entry name" value="Transcription elongation factor, GreA/GreB, C-terminal domain"/>
    <property type="match status" value="1"/>
</dbReference>
<dbReference type="Pfam" id="PF03449">
    <property type="entry name" value="GreA_GreB_N"/>
    <property type="match status" value="1"/>
</dbReference>
<dbReference type="InterPro" id="IPR023459">
    <property type="entry name" value="Tscrpt_elong_fac_GreA/B_fam"/>
</dbReference>
<evidence type="ECO:0000256" key="5">
    <source>
        <dbReference type="ARBA" id="ARBA00023163"/>
    </source>
</evidence>
<comment type="function">
    <text evidence="6 8 9">Necessary for efficient RNA polymerase transcription elongation past template-encoded arresting sites. The arresting sites in DNA have the property of trapping a certain fraction of elongating RNA polymerases that pass through, resulting in locked ternary complexes. Cleavage of the nascent transcript by cleavage factors such as GreA or GreB allows the resumption of elongation from the new 3'terminus. GreA releases sequences of 2 to 3 nucleotides.</text>
</comment>
<dbReference type="PANTHER" id="PTHR30437">
    <property type="entry name" value="TRANSCRIPTION ELONGATION FACTOR GREA"/>
    <property type="match status" value="1"/>
</dbReference>